<dbReference type="Proteomes" id="UP000179935">
    <property type="component" value="Unassembled WGS sequence"/>
</dbReference>
<proteinExistence type="predicted"/>
<gene>
    <name evidence="2" type="ORF">BIV24_08960</name>
</gene>
<reference evidence="2 3" key="1">
    <citation type="submission" date="2016-10" db="EMBL/GenBank/DDBJ databases">
        <title>Genome sequence of Streptomyces sp. MUSC 93.</title>
        <authorList>
            <person name="Lee L.-H."/>
            <person name="Ser H.-L."/>
            <person name="Law J.W.-F."/>
        </authorList>
    </citation>
    <scope>NUCLEOTIDE SEQUENCE [LARGE SCALE GENOMIC DNA]</scope>
    <source>
        <strain evidence="2 3">MUSC 93</strain>
    </source>
</reference>
<feature type="region of interest" description="Disordered" evidence="1">
    <location>
        <begin position="44"/>
        <end position="76"/>
    </location>
</feature>
<dbReference type="AlphaFoldDB" id="A0A1S2PNM5"/>
<accession>A0A1S2PNM5</accession>
<comment type="caution">
    <text evidence="2">The sequence shown here is derived from an EMBL/GenBank/DDBJ whole genome shotgun (WGS) entry which is preliminary data.</text>
</comment>
<evidence type="ECO:0000313" key="3">
    <source>
        <dbReference type="Proteomes" id="UP000179935"/>
    </source>
</evidence>
<sequence length="223" mass="24891">MRHNGRAPIKASTMRPEHLSLRDNEPRLAVCPDCHTWHRLTRSMITPHRDGGPDQKTERRYYGDKPSGGRRCPGSAQRVDIDITPEAWGEKLLAAETTAASRRTTRPIRKPRPQAAPATSQMSSATRSAREQLAEHLQDDCARCRRFGSARCTIVIQLRQRMHRATHLAATASATPLYGQLRTALHQHRATCTPCKNEAPCDTGRKLAARMTGIAHDHLTRSA</sequence>
<organism evidence="2 3">
    <name type="scientific">Streptomyces colonosanans</name>
    <dbReference type="NCBI Taxonomy" id="1428652"/>
    <lineage>
        <taxon>Bacteria</taxon>
        <taxon>Bacillati</taxon>
        <taxon>Actinomycetota</taxon>
        <taxon>Actinomycetes</taxon>
        <taxon>Kitasatosporales</taxon>
        <taxon>Streptomycetaceae</taxon>
        <taxon>Streptomyces</taxon>
    </lineage>
</organism>
<feature type="compositionally biased region" description="Basic residues" evidence="1">
    <location>
        <begin position="103"/>
        <end position="112"/>
    </location>
</feature>
<dbReference type="RefSeq" id="WP_071365669.1">
    <property type="nucleotide sequence ID" value="NZ_MLYP01000023.1"/>
</dbReference>
<feature type="region of interest" description="Disordered" evidence="1">
    <location>
        <begin position="97"/>
        <end position="125"/>
    </location>
</feature>
<name>A0A1S2PNM5_9ACTN</name>
<protein>
    <submittedName>
        <fullName evidence="2">Uncharacterized protein</fullName>
    </submittedName>
</protein>
<dbReference type="EMBL" id="MLYP01000023">
    <property type="protein sequence ID" value="OIJ95401.1"/>
    <property type="molecule type" value="Genomic_DNA"/>
</dbReference>
<evidence type="ECO:0000256" key="1">
    <source>
        <dbReference type="SAM" id="MobiDB-lite"/>
    </source>
</evidence>
<dbReference type="OrthoDB" id="3478151at2"/>
<evidence type="ECO:0000313" key="2">
    <source>
        <dbReference type="EMBL" id="OIJ95401.1"/>
    </source>
</evidence>
<feature type="compositionally biased region" description="Basic and acidic residues" evidence="1">
    <location>
        <begin position="47"/>
        <end position="63"/>
    </location>
</feature>
<keyword evidence="3" id="KW-1185">Reference proteome</keyword>